<accession>A0A5S3Z306</accession>
<evidence type="ECO:0000313" key="4">
    <source>
        <dbReference type="EMBL" id="TMP85926.1"/>
    </source>
</evidence>
<evidence type="ECO:0000256" key="1">
    <source>
        <dbReference type="ARBA" id="ARBA00006525"/>
    </source>
</evidence>
<evidence type="ECO:0000313" key="5">
    <source>
        <dbReference type="Proteomes" id="UP000305874"/>
    </source>
</evidence>
<dbReference type="RefSeq" id="WP_138548719.1">
    <property type="nucleotide sequence ID" value="NZ_PNCG01000016.1"/>
</dbReference>
<reference evidence="4 5" key="1">
    <citation type="submission" date="2017-12" db="EMBL/GenBank/DDBJ databases">
        <authorList>
            <person name="Paulsen S."/>
            <person name="Gram L.K."/>
        </authorList>
    </citation>
    <scope>NUCLEOTIDE SEQUENCE [LARGE SCALE GENOMIC DNA]</scope>
    <source>
        <strain evidence="4 5">S2897</strain>
    </source>
</reference>
<dbReference type="EMBL" id="PNCG01000016">
    <property type="protein sequence ID" value="TMP85926.1"/>
    <property type="molecule type" value="Genomic_DNA"/>
</dbReference>
<dbReference type="NCBIfam" id="TIGR00732">
    <property type="entry name" value="dprA"/>
    <property type="match status" value="1"/>
</dbReference>
<dbReference type="STRING" id="151081.TW72_18580"/>
<dbReference type="SUPFAM" id="SSF102405">
    <property type="entry name" value="MCP/YpsA-like"/>
    <property type="match status" value="1"/>
</dbReference>
<name>A0A5S3Z306_9GAMM</name>
<proteinExistence type="inferred from homology"/>
<dbReference type="PANTHER" id="PTHR43022:SF1">
    <property type="entry name" value="PROTEIN SMF"/>
    <property type="match status" value="1"/>
</dbReference>
<dbReference type="Gene3D" id="3.40.50.450">
    <property type="match status" value="1"/>
</dbReference>
<organism evidence="4 5">
    <name type="scientific">Pseudoalteromonas ruthenica</name>
    <dbReference type="NCBI Taxonomy" id="151081"/>
    <lineage>
        <taxon>Bacteria</taxon>
        <taxon>Pseudomonadati</taxon>
        <taxon>Pseudomonadota</taxon>
        <taxon>Gammaproteobacteria</taxon>
        <taxon>Alteromonadales</taxon>
        <taxon>Pseudoalteromonadaceae</taxon>
        <taxon>Pseudoalteromonas</taxon>
    </lineage>
</organism>
<gene>
    <name evidence="4" type="primary">dprA</name>
    <name evidence="4" type="ORF">CWC05_15085</name>
</gene>
<feature type="domain" description="Smf/DprA SLOG" evidence="2">
    <location>
        <begin position="91"/>
        <end position="299"/>
    </location>
</feature>
<dbReference type="Pfam" id="PF17782">
    <property type="entry name" value="WHD_DprA"/>
    <property type="match status" value="1"/>
</dbReference>
<reference evidence="5" key="2">
    <citation type="submission" date="2019-06" db="EMBL/GenBank/DDBJ databases">
        <title>Co-occurence of chitin degradation, pigmentation and bioactivity in marine Pseudoalteromonas.</title>
        <authorList>
            <person name="Sonnenschein E.C."/>
            <person name="Bech P.K."/>
        </authorList>
    </citation>
    <scope>NUCLEOTIDE SEQUENCE [LARGE SCALE GENOMIC DNA]</scope>
    <source>
        <strain evidence="5">S2897</strain>
    </source>
</reference>
<dbReference type="InterPro" id="IPR057666">
    <property type="entry name" value="DrpA_SLOG"/>
</dbReference>
<protein>
    <submittedName>
        <fullName evidence="4">DNA-protecting protein DprA</fullName>
    </submittedName>
</protein>
<evidence type="ECO:0000259" key="3">
    <source>
        <dbReference type="Pfam" id="PF17782"/>
    </source>
</evidence>
<dbReference type="Gene3D" id="1.10.10.10">
    <property type="entry name" value="Winged helix-like DNA-binding domain superfamily/Winged helix DNA-binding domain"/>
    <property type="match status" value="1"/>
</dbReference>
<dbReference type="InterPro" id="IPR041614">
    <property type="entry name" value="DprA_WH"/>
</dbReference>
<dbReference type="Proteomes" id="UP000305874">
    <property type="component" value="Unassembled WGS sequence"/>
</dbReference>
<feature type="domain" description="DprA winged helix" evidence="3">
    <location>
        <begin position="316"/>
        <end position="363"/>
    </location>
</feature>
<comment type="similarity">
    <text evidence="1">Belongs to the DprA/Smf family.</text>
</comment>
<dbReference type="InterPro" id="IPR036388">
    <property type="entry name" value="WH-like_DNA-bd_sf"/>
</dbReference>
<dbReference type="GO" id="GO:0009294">
    <property type="term" value="P:DNA-mediated transformation"/>
    <property type="evidence" value="ECO:0007669"/>
    <property type="project" value="InterPro"/>
</dbReference>
<dbReference type="PANTHER" id="PTHR43022">
    <property type="entry name" value="PROTEIN SMF"/>
    <property type="match status" value="1"/>
</dbReference>
<sequence>MAQQLPLSSASSEADLHFHQAALLALLYVRGLSCRDVNKLLKHVPLAQMVTEPECLQCYGVKANIIGALSALNMADYKREIQAFKHQGIDVIALGTSAYPELLAELPDAPLLLFCRGNTQLLKRPQIAMVGSRSASLAGKRCAQEIAQQLSTAGLIITSGMAMGVDAMSHQGALMATGQTVAVLGTGVDICYPRRNKALRDDILAKGLLVSEFVPTTPARAMHFPRRNRIIAGLSVATLVVEAERKSGSLITAELAADYNREVMAIPGSINNPYAKGCHKLIKEGAALVESAKDVLQELGFSAQNGLYIKSEPTYREDENSILRHIGYEPTCVDDIASSAEVPITELLTQLVDLELEGLIESTSEGYVKTGGG</sequence>
<comment type="caution">
    <text evidence="4">The sequence shown here is derived from an EMBL/GenBank/DDBJ whole genome shotgun (WGS) entry which is preliminary data.</text>
</comment>
<evidence type="ECO:0000259" key="2">
    <source>
        <dbReference type="Pfam" id="PF02481"/>
    </source>
</evidence>
<dbReference type="InterPro" id="IPR003488">
    <property type="entry name" value="DprA"/>
</dbReference>
<dbReference type="AlphaFoldDB" id="A0A5S3Z306"/>
<dbReference type="Pfam" id="PF02481">
    <property type="entry name" value="DNA_processg_A"/>
    <property type="match status" value="1"/>
</dbReference>